<dbReference type="AlphaFoldDB" id="A0AA44UAG6"/>
<evidence type="ECO:0000313" key="1">
    <source>
        <dbReference type="EMBL" id="PHJ36322.1"/>
    </source>
</evidence>
<gene>
    <name evidence="1" type="ORF">N776_08325</name>
</gene>
<proteinExistence type="predicted"/>
<organism evidence="1 2">
    <name type="scientific">Neisseria gonorrhoeae 3502</name>
    <dbReference type="NCBI Taxonomy" id="1193404"/>
    <lineage>
        <taxon>Bacteria</taxon>
        <taxon>Pseudomonadati</taxon>
        <taxon>Pseudomonadota</taxon>
        <taxon>Betaproteobacteria</taxon>
        <taxon>Neisseriales</taxon>
        <taxon>Neisseriaceae</taxon>
        <taxon>Neisseria</taxon>
    </lineage>
</organism>
<sequence>MPFLRDAIYKVYTVVVPNAQSATLLPIIRKKVKPDGIVYTDTFRSYDVLDVSEFSHLRKFNGIPKEHLGLYLKKCQWHLK</sequence>
<dbReference type="EMBL" id="AVBE01000002">
    <property type="protein sequence ID" value="PHJ36322.1"/>
    <property type="molecule type" value="Genomic_DNA"/>
</dbReference>
<comment type="caution">
    <text evidence="1">The sequence shown here is derived from an EMBL/GenBank/DDBJ whole genome shotgun (WGS) entry which is preliminary data.</text>
</comment>
<dbReference type="Proteomes" id="UP000223296">
    <property type="component" value="Unassembled WGS sequence"/>
</dbReference>
<accession>A0AA44UAG6</accession>
<reference evidence="1 2" key="1">
    <citation type="submission" date="2013-08" db="EMBL/GenBank/DDBJ databases">
        <authorList>
            <person name="Trees D."/>
        </authorList>
    </citation>
    <scope>NUCLEOTIDE SEQUENCE [LARGE SCALE GENOMIC DNA]</scope>
    <source>
        <strain evidence="1 2">3502</strain>
    </source>
</reference>
<protein>
    <submittedName>
        <fullName evidence="1">Transposase</fullName>
    </submittedName>
</protein>
<name>A0AA44UAG6_NEIGO</name>
<evidence type="ECO:0000313" key="2">
    <source>
        <dbReference type="Proteomes" id="UP000223296"/>
    </source>
</evidence>